<dbReference type="GO" id="GO:0016020">
    <property type="term" value="C:membrane"/>
    <property type="evidence" value="ECO:0007669"/>
    <property type="project" value="InterPro"/>
</dbReference>
<feature type="domain" description="Mur ligase central" evidence="1">
    <location>
        <begin position="35"/>
        <end position="235"/>
    </location>
</feature>
<accession>A0A956SF62</accession>
<reference evidence="2" key="2">
    <citation type="journal article" date="2021" name="Microbiome">
        <title>Successional dynamics and alternative stable states in a saline activated sludge microbial community over 9 years.</title>
        <authorList>
            <person name="Wang Y."/>
            <person name="Ye J."/>
            <person name="Ju F."/>
            <person name="Liu L."/>
            <person name="Boyd J.A."/>
            <person name="Deng Y."/>
            <person name="Parks D.H."/>
            <person name="Jiang X."/>
            <person name="Yin X."/>
            <person name="Woodcroft B.J."/>
            <person name="Tyson G.W."/>
            <person name="Hugenholtz P."/>
            <person name="Polz M.F."/>
            <person name="Zhang T."/>
        </authorList>
    </citation>
    <scope>NUCLEOTIDE SEQUENCE</scope>
    <source>
        <strain evidence="2">HKST-UBA02</strain>
    </source>
</reference>
<evidence type="ECO:0000313" key="2">
    <source>
        <dbReference type="EMBL" id="MCA9758315.1"/>
    </source>
</evidence>
<dbReference type="NCBIfam" id="TIGR04012">
    <property type="entry name" value="poly_gGlu_PgsB"/>
    <property type="match status" value="1"/>
</dbReference>
<gene>
    <name evidence="2" type="primary">pgsB</name>
    <name evidence="2" type="ORF">KDA27_21145</name>
</gene>
<reference evidence="2" key="1">
    <citation type="submission" date="2020-04" db="EMBL/GenBank/DDBJ databases">
        <authorList>
            <person name="Zhang T."/>
        </authorList>
    </citation>
    <scope>NUCLEOTIDE SEQUENCE</scope>
    <source>
        <strain evidence="2">HKST-UBA02</strain>
    </source>
</reference>
<dbReference type="InterPro" id="IPR050061">
    <property type="entry name" value="MurCDEF_pg_biosynth"/>
</dbReference>
<dbReference type="InterPro" id="IPR013221">
    <property type="entry name" value="Mur_ligase_cen"/>
</dbReference>
<dbReference type="AlphaFoldDB" id="A0A956SF62"/>
<sequence length="415" mass="45346">MKTFLLLLGFVLAYWTVEALRLRRALRHVPIRIHVNGSRGKSSVTRLIAAGLREAGVRTVAKTTGTKARFIHSDGTEEPIIRLGSPNICEQVGVLDRARKEGAEAIVMECMAIRPDLQKTTEERILHSTIGVITNVRPDHLDVMGPTVKDAAVALSATLPRDGVAFIGRTDHLEVMQSAARRRRTRLSTARHEIVPPHAMEGFAYLEHEENVALALEVTRTIGVDDDVALRGMHRVTPDPGACTRWRIVVNDRVVEFFNIFAANDLESTVTIWNRLGLGYRPDCPSIALLNLRGDRIDRSLQFAEAIEKDLLADYYVLVGDLSRTVVRRFESKVPAGRLLTPGGASASSILSQVSQFRGTDAPLARILGHGEETGGRTTVDVTDRVHVRVGGIGNIGGIGHEIVGHISNAGVLVC</sequence>
<dbReference type="InterPro" id="IPR036565">
    <property type="entry name" value="Mur-like_cat_sf"/>
</dbReference>
<dbReference type="EMBL" id="JAGQHS010000160">
    <property type="protein sequence ID" value="MCA9758315.1"/>
    <property type="molecule type" value="Genomic_DNA"/>
</dbReference>
<evidence type="ECO:0000259" key="1">
    <source>
        <dbReference type="Pfam" id="PF08245"/>
    </source>
</evidence>
<comment type="caution">
    <text evidence="2">The sequence shown here is derived from an EMBL/GenBank/DDBJ whole genome shotgun (WGS) entry which is preliminary data.</text>
</comment>
<evidence type="ECO:0000313" key="3">
    <source>
        <dbReference type="Proteomes" id="UP000739538"/>
    </source>
</evidence>
<dbReference type="GO" id="GO:0005524">
    <property type="term" value="F:ATP binding"/>
    <property type="evidence" value="ECO:0007669"/>
    <property type="project" value="InterPro"/>
</dbReference>
<dbReference type="Pfam" id="PF08245">
    <property type="entry name" value="Mur_ligase_M"/>
    <property type="match status" value="1"/>
</dbReference>
<dbReference type="PRINTS" id="PR01758">
    <property type="entry name" value="CAPSULEPROTB"/>
</dbReference>
<dbReference type="PANTHER" id="PTHR43445:SF1">
    <property type="entry name" value="PGA SYNTHASE CAPB"/>
    <property type="match status" value="1"/>
</dbReference>
<dbReference type="PANTHER" id="PTHR43445">
    <property type="entry name" value="UDP-N-ACETYLMURAMATE--L-ALANINE LIGASE-RELATED"/>
    <property type="match status" value="1"/>
</dbReference>
<protein>
    <submittedName>
        <fullName evidence="2">Poly-gamma-glutamate synthase PgsB</fullName>
    </submittedName>
</protein>
<dbReference type="Gene3D" id="3.40.1190.10">
    <property type="entry name" value="Mur-like, catalytic domain"/>
    <property type="match status" value="1"/>
</dbReference>
<dbReference type="GO" id="GO:0045227">
    <property type="term" value="P:capsule polysaccharide biosynthetic process"/>
    <property type="evidence" value="ECO:0007669"/>
    <property type="project" value="InterPro"/>
</dbReference>
<dbReference type="GO" id="GO:0016881">
    <property type="term" value="F:acid-amino acid ligase activity"/>
    <property type="evidence" value="ECO:0007669"/>
    <property type="project" value="InterPro"/>
</dbReference>
<organism evidence="2 3">
    <name type="scientific">Eiseniibacteriota bacterium</name>
    <dbReference type="NCBI Taxonomy" id="2212470"/>
    <lineage>
        <taxon>Bacteria</taxon>
        <taxon>Candidatus Eiseniibacteriota</taxon>
    </lineage>
</organism>
<proteinExistence type="predicted"/>
<dbReference type="SUPFAM" id="SSF53623">
    <property type="entry name" value="MurD-like peptide ligases, catalytic domain"/>
    <property type="match status" value="1"/>
</dbReference>
<dbReference type="Proteomes" id="UP000739538">
    <property type="component" value="Unassembled WGS sequence"/>
</dbReference>
<name>A0A956SF62_UNCEI</name>
<dbReference type="InterPro" id="IPR008337">
    <property type="entry name" value="Capsule_biosynth_CapB"/>
</dbReference>